<evidence type="ECO:0000256" key="1">
    <source>
        <dbReference type="ARBA" id="ARBA00004651"/>
    </source>
</evidence>
<organism evidence="9 10">
    <name type="scientific">Cytobacillus stercorigallinarum</name>
    <dbReference type="NCBI Taxonomy" id="2762240"/>
    <lineage>
        <taxon>Bacteria</taxon>
        <taxon>Bacillati</taxon>
        <taxon>Bacillota</taxon>
        <taxon>Bacilli</taxon>
        <taxon>Bacillales</taxon>
        <taxon>Bacillaceae</taxon>
        <taxon>Cytobacillus</taxon>
    </lineage>
</organism>
<dbReference type="RefSeq" id="WP_191811149.1">
    <property type="nucleotide sequence ID" value="NZ_JACSQT010000001.1"/>
</dbReference>
<gene>
    <name evidence="9" type="ORF">H9655_04190</name>
</gene>
<evidence type="ECO:0000256" key="4">
    <source>
        <dbReference type="ARBA" id="ARBA00022692"/>
    </source>
</evidence>
<dbReference type="InterPro" id="IPR011701">
    <property type="entry name" value="MFS"/>
</dbReference>
<dbReference type="InterPro" id="IPR036259">
    <property type="entry name" value="MFS_trans_sf"/>
</dbReference>
<feature type="transmembrane region" description="Helical" evidence="7">
    <location>
        <begin position="215"/>
        <end position="232"/>
    </location>
</feature>
<feature type="transmembrane region" description="Helical" evidence="7">
    <location>
        <begin position="140"/>
        <end position="162"/>
    </location>
</feature>
<keyword evidence="3" id="KW-1003">Cell membrane</keyword>
<keyword evidence="5 7" id="KW-1133">Transmembrane helix</keyword>
<comment type="subcellular location">
    <subcellularLocation>
        <location evidence="1">Cell membrane</location>
        <topology evidence="1">Multi-pass membrane protein</topology>
    </subcellularLocation>
</comment>
<evidence type="ECO:0000313" key="10">
    <source>
        <dbReference type="Proteomes" id="UP000657931"/>
    </source>
</evidence>
<sequence length="402" mass="43926">MIKRLQDYINQFHRTIWILLVGTILSRGAAFMTLPFLSIYLVNQDYPSFLIGLIIGMGPLMSTIGGFIGGHLSDQFGRKPIMLVALVGTAAAYFGFALSSSALAFLLLNALLGLCNSFFEPTAQALMADLTKKELRMKVFSLRYVAINIGAAVGPLIGALLALTNASLTFYITGGIYLAYMFILVFTIQPVPRLEKKENVTLPVAFHIVRRDRSLLYYILGGILLAIGYSQMDSNLPQHFDNRLENGVVIYSFLLSINAILVIILQLPFAKLMEKVRPLKSMIIGSALVAVGLFFFAISTHWIMAVIGVILFTLGEILSFPASSILIDQLASEELRGTYFGAAQFRNTGSFIGPIIGGYLIGISGGTIAFFVIAVICLSSIIFFSAGMKKEEIVTVEKNQVD</sequence>
<feature type="transmembrane region" description="Helical" evidence="7">
    <location>
        <begin position="102"/>
        <end position="119"/>
    </location>
</feature>
<evidence type="ECO:0000259" key="8">
    <source>
        <dbReference type="PROSITE" id="PS50850"/>
    </source>
</evidence>
<dbReference type="EMBL" id="JACSQT010000001">
    <property type="protein sequence ID" value="MBD7936218.1"/>
    <property type="molecule type" value="Genomic_DNA"/>
</dbReference>
<dbReference type="SUPFAM" id="SSF103473">
    <property type="entry name" value="MFS general substrate transporter"/>
    <property type="match status" value="1"/>
</dbReference>
<keyword evidence="2" id="KW-0813">Transport</keyword>
<feature type="transmembrane region" description="Helical" evidence="7">
    <location>
        <begin position="168"/>
        <end position="188"/>
    </location>
</feature>
<dbReference type="Gene3D" id="1.20.1250.20">
    <property type="entry name" value="MFS general substrate transporter like domains"/>
    <property type="match status" value="1"/>
</dbReference>
<feature type="transmembrane region" description="Helical" evidence="7">
    <location>
        <begin position="48"/>
        <end position="68"/>
    </location>
</feature>
<dbReference type="PANTHER" id="PTHR43414">
    <property type="entry name" value="MULTIDRUG RESISTANCE PROTEIN MDTG"/>
    <property type="match status" value="1"/>
</dbReference>
<feature type="transmembrane region" description="Helical" evidence="7">
    <location>
        <begin position="16"/>
        <end position="42"/>
    </location>
</feature>
<comment type="caution">
    <text evidence="9">The sequence shown here is derived from an EMBL/GenBank/DDBJ whole genome shotgun (WGS) entry which is preliminary data.</text>
</comment>
<feature type="transmembrane region" description="Helical" evidence="7">
    <location>
        <begin position="282"/>
        <end position="314"/>
    </location>
</feature>
<evidence type="ECO:0000256" key="5">
    <source>
        <dbReference type="ARBA" id="ARBA00022989"/>
    </source>
</evidence>
<dbReference type="CDD" id="cd17329">
    <property type="entry name" value="MFS_MdtH_MDR_like"/>
    <property type="match status" value="1"/>
</dbReference>
<evidence type="ECO:0000256" key="2">
    <source>
        <dbReference type="ARBA" id="ARBA00022448"/>
    </source>
</evidence>
<evidence type="ECO:0000256" key="6">
    <source>
        <dbReference type="ARBA" id="ARBA00023136"/>
    </source>
</evidence>
<feature type="transmembrane region" description="Helical" evidence="7">
    <location>
        <begin position="80"/>
        <end position="96"/>
    </location>
</feature>
<dbReference type="Proteomes" id="UP000657931">
    <property type="component" value="Unassembled WGS sequence"/>
</dbReference>
<dbReference type="InterPro" id="IPR020846">
    <property type="entry name" value="MFS_dom"/>
</dbReference>
<evidence type="ECO:0000256" key="3">
    <source>
        <dbReference type="ARBA" id="ARBA00022475"/>
    </source>
</evidence>
<feature type="transmembrane region" description="Helical" evidence="7">
    <location>
        <begin position="356"/>
        <end position="384"/>
    </location>
</feature>
<protein>
    <submittedName>
        <fullName evidence="9">MFS transporter</fullName>
    </submittedName>
</protein>
<dbReference type="Pfam" id="PF07690">
    <property type="entry name" value="MFS_1"/>
    <property type="match status" value="1"/>
</dbReference>
<keyword evidence="10" id="KW-1185">Reference proteome</keyword>
<proteinExistence type="predicted"/>
<feature type="domain" description="Major facilitator superfamily (MFS) profile" evidence="8">
    <location>
        <begin position="1"/>
        <end position="392"/>
    </location>
</feature>
<evidence type="ECO:0000256" key="7">
    <source>
        <dbReference type="SAM" id="Phobius"/>
    </source>
</evidence>
<keyword evidence="4 7" id="KW-0812">Transmembrane</keyword>
<keyword evidence="6 7" id="KW-0472">Membrane</keyword>
<dbReference type="PROSITE" id="PS50850">
    <property type="entry name" value="MFS"/>
    <property type="match status" value="1"/>
</dbReference>
<reference evidence="9 10" key="1">
    <citation type="submission" date="2020-08" db="EMBL/GenBank/DDBJ databases">
        <title>A Genomic Blueprint of the Chicken Gut Microbiome.</title>
        <authorList>
            <person name="Gilroy R."/>
            <person name="Ravi A."/>
            <person name="Getino M."/>
            <person name="Pursley I."/>
            <person name="Horton D.L."/>
            <person name="Alikhan N.-F."/>
            <person name="Baker D."/>
            <person name="Gharbi K."/>
            <person name="Hall N."/>
            <person name="Watson M."/>
            <person name="Adriaenssens E.M."/>
            <person name="Foster-Nyarko E."/>
            <person name="Jarju S."/>
            <person name="Secka A."/>
            <person name="Antonio M."/>
            <person name="Oren A."/>
            <person name="Chaudhuri R."/>
            <person name="La Ragione R.M."/>
            <person name="Hildebrand F."/>
            <person name="Pallen M.J."/>
        </authorList>
    </citation>
    <scope>NUCLEOTIDE SEQUENCE [LARGE SCALE GENOMIC DNA]</scope>
    <source>
        <strain evidence="9 10">Sa5YUA1</strain>
    </source>
</reference>
<evidence type="ECO:0000313" key="9">
    <source>
        <dbReference type="EMBL" id="MBD7936218.1"/>
    </source>
</evidence>
<accession>A0ABR8QL32</accession>
<dbReference type="PANTHER" id="PTHR43414:SF1">
    <property type="entry name" value="PEPTIDE PERMEASE"/>
    <property type="match status" value="1"/>
</dbReference>
<name>A0ABR8QL32_9BACI</name>
<feature type="transmembrane region" description="Helical" evidence="7">
    <location>
        <begin position="248"/>
        <end position="270"/>
    </location>
</feature>